<dbReference type="SUPFAM" id="SSF52518">
    <property type="entry name" value="Thiamin diphosphate-binding fold (THDP-binding)"/>
    <property type="match status" value="1"/>
</dbReference>
<evidence type="ECO:0000256" key="1">
    <source>
        <dbReference type="ARBA" id="ARBA00001946"/>
    </source>
</evidence>
<dbReference type="PANTHER" id="PTHR43322:SF5">
    <property type="entry name" value="1-DEOXY-D-XYLULOSE-5-PHOSPHATE SYNTHASE, CHLOROPLASTIC"/>
    <property type="match status" value="1"/>
</dbReference>
<keyword evidence="5" id="KW-0786">Thiamine pyrophosphate</keyword>
<gene>
    <name evidence="7" type="ORF">HXX08_01835</name>
    <name evidence="8" type="ORF">OZ401_002287</name>
</gene>
<dbReference type="InterPro" id="IPR005477">
    <property type="entry name" value="Dxylulose-5-P_synthase"/>
</dbReference>
<dbReference type="SUPFAM" id="SSF52922">
    <property type="entry name" value="TK C-terminal domain-like"/>
    <property type="match status" value="1"/>
</dbReference>
<dbReference type="Gene3D" id="3.40.50.920">
    <property type="match status" value="1"/>
</dbReference>
<accession>A0A8T7M2H1</accession>
<feature type="domain" description="Transketolase C-terminal" evidence="6">
    <location>
        <begin position="205"/>
        <end position="302"/>
    </location>
</feature>
<dbReference type="GO" id="GO:0019288">
    <property type="term" value="P:isopentenyl diphosphate biosynthetic process, methylerythritol 4-phosphate pathway"/>
    <property type="evidence" value="ECO:0007669"/>
    <property type="project" value="TreeGrafter"/>
</dbReference>
<dbReference type="Proteomes" id="UP001431572">
    <property type="component" value="Chromosome 1"/>
</dbReference>
<evidence type="ECO:0000313" key="7">
    <source>
        <dbReference type="EMBL" id="NWJ44595.1"/>
    </source>
</evidence>
<proteinExistence type="predicted"/>
<comment type="subunit">
    <text evidence="2">Homodimer.</text>
</comment>
<reference evidence="8" key="2">
    <citation type="journal article" date="2024" name="Nature">
        <title>Anoxygenic phototroph of the Chloroflexota uses a type I reaction centre.</title>
        <authorList>
            <person name="Tsuji J.M."/>
            <person name="Shaw N.A."/>
            <person name="Nagashima S."/>
            <person name="Venkiteswaran J.J."/>
            <person name="Schiff S.L."/>
            <person name="Watanabe T."/>
            <person name="Fukui M."/>
            <person name="Hanada S."/>
            <person name="Tank M."/>
            <person name="Neufeld J.D."/>
        </authorList>
    </citation>
    <scope>NUCLEOTIDE SEQUENCE</scope>
    <source>
        <strain evidence="8">L227-S17</strain>
    </source>
</reference>
<evidence type="ECO:0000313" key="10">
    <source>
        <dbReference type="Proteomes" id="UP001431572"/>
    </source>
</evidence>
<organism evidence="7 9">
    <name type="scientific">Candidatus Chlorohelix allophototropha</name>
    <dbReference type="NCBI Taxonomy" id="3003348"/>
    <lineage>
        <taxon>Bacteria</taxon>
        <taxon>Bacillati</taxon>
        <taxon>Chloroflexota</taxon>
        <taxon>Chloroflexia</taxon>
        <taxon>Candidatus Chloroheliales</taxon>
        <taxon>Candidatus Chloroheliaceae</taxon>
        <taxon>Candidatus Chlorohelix</taxon>
    </lineage>
</organism>
<protein>
    <recommendedName>
        <fullName evidence="6">Transketolase C-terminal domain-containing protein</fullName>
    </recommendedName>
</protein>
<keyword evidence="4" id="KW-0460">Magnesium</keyword>
<evidence type="ECO:0000313" key="8">
    <source>
        <dbReference type="EMBL" id="WJW66484.1"/>
    </source>
</evidence>
<dbReference type="InterPro" id="IPR033248">
    <property type="entry name" value="Transketolase_C"/>
</dbReference>
<comment type="cofactor">
    <cofactor evidence="1">
        <name>Mg(2+)</name>
        <dbReference type="ChEBI" id="CHEBI:18420"/>
    </cofactor>
</comment>
<keyword evidence="3" id="KW-0808">Transferase</keyword>
<evidence type="ECO:0000256" key="2">
    <source>
        <dbReference type="ARBA" id="ARBA00011738"/>
    </source>
</evidence>
<evidence type="ECO:0000313" key="9">
    <source>
        <dbReference type="Proteomes" id="UP000521676"/>
    </source>
</evidence>
<dbReference type="Gene3D" id="3.40.50.970">
    <property type="match status" value="1"/>
</dbReference>
<dbReference type="InterPro" id="IPR009014">
    <property type="entry name" value="Transketo_C/PFOR_II"/>
</dbReference>
<reference evidence="7 9" key="1">
    <citation type="submission" date="2020-06" db="EMBL/GenBank/DDBJ databases">
        <title>Anoxygenic phototrophic Chloroflexota member uses a Type I reaction center.</title>
        <authorList>
            <person name="Tsuji J.M."/>
            <person name="Shaw N.A."/>
            <person name="Nagashima S."/>
            <person name="Venkiteswaran J."/>
            <person name="Schiff S.L."/>
            <person name="Hanada S."/>
            <person name="Tank M."/>
            <person name="Neufeld J.D."/>
        </authorList>
    </citation>
    <scope>NUCLEOTIDE SEQUENCE [LARGE SCALE GENOMIC DNA]</scope>
    <source>
        <strain evidence="7">L227-S17</strain>
    </source>
</reference>
<dbReference type="Proteomes" id="UP000521676">
    <property type="component" value="Unassembled WGS sequence"/>
</dbReference>
<evidence type="ECO:0000259" key="6">
    <source>
        <dbReference type="Pfam" id="PF02780"/>
    </source>
</evidence>
<dbReference type="Pfam" id="PF02780">
    <property type="entry name" value="Transketolase_C"/>
    <property type="match status" value="1"/>
</dbReference>
<name>A0A8T7M2H1_9CHLR</name>
<dbReference type="EMBL" id="JACATZ010000001">
    <property type="protein sequence ID" value="NWJ44595.1"/>
    <property type="molecule type" value="Genomic_DNA"/>
</dbReference>
<dbReference type="EMBL" id="CP128399">
    <property type="protein sequence ID" value="WJW66484.1"/>
    <property type="molecule type" value="Genomic_DNA"/>
</dbReference>
<evidence type="ECO:0000256" key="4">
    <source>
        <dbReference type="ARBA" id="ARBA00022842"/>
    </source>
</evidence>
<sequence length="343" mass="37926">MSRNANKQTVPRKLPHVVTYEGDGLRHCLFDLLKSNRNVMFLASGQATHSFPTPGNLLAQIAWEVGNRYPPRLFGLGEFLQDLVPTSINLIAQGYHPLVIMNTTDLARNYAGLSAACAANIPITFILIAGKENGQTWQPAGVNELSVLLTLPSLNIGEPSDTVELRQMIKTALSHEEGPTVIRYIPFEFGKSIVKPNLGPIPGLGKGHMLRQGKEVALVALGDSVEVGLRIVEELEKQGHDAALLEARWARPLDQPLLNAVAHHFRRLITLERGELNGGFGTAILEHFERRNEQEIVVHRVGLGSRESDDVFALCAEVIRFIDIYNEKQGFQLPVALKRKFSN</sequence>
<dbReference type="GO" id="GO:0005829">
    <property type="term" value="C:cytosol"/>
    <property type="evidence" value="ECO:0007669"/>
    <property type="project" value="TreeGrafter"/>
</dbReference>
<dbReference type="GO" id="GO:0008661">
    <property type="term" value="F:1-deoxy-D-xylulose-5-phosphate synthase activity"/>
    <property type="evidence" value="ECO:0007669"/>
    <property type="project" value="InterPro"/>
</dbReference>
<keyword evidence="10" id="KW-1185">Reference proteome</keyword>
<dbReference type="InterPro" id="IPR029061">
    <property type="entry name" value="THDP-binding"/>
</dbReference>
<evidence type="ECO:0000256" key="3">
    <source>
        <dbReference type="ARBA" id="ARBA00022679"/>
    </source>
</evidence>
<evidence type="ECO:0000256" key="5">
    <source>
        <dbReference type="ARBA" id="ARBA00023052"/>
    </source>
</evidence>
<dbReference type="RefSeq" id="WP_341468371.1">
    <property type="nucleotide sequence ID" value="NZ_CP128399.1"/>
</dbReference>
<dbReference type="AlphaFoldDB" id="A0A8T7M2H1"/>
<dbReference type="GO" id="GO:0016114">
    <property type="term" value="P:terpenoid biosynthetic process"/>
    <property type="evidence" value="ECO:0007669"/>
    <property type="project" value="InterPro"/>
</dbReference>
<dbReference type="PANTHER" id="PTHR43322">
    <property type="entry name" value="1-D-DEOXYXYLULOSE 5-PHOSPHATE SYNTHASE-RELATED"/>
    <property type="match status" value="1"/>
</dbReference>